<dbReference type="Proteomes" id="UP001430356">
    <property type="component" value="Unassembled WGS sequence"/>
</dbReference>
<feature type="compositionally biased region" description="Low complexity" evidence="1">
    <location>
        <begin position="44"/>
        <end position="54"/>
    </location>
</feature>
<dbReference type="AlphaFoldDB" id="A0AAW0EUF0"/>
<reference evidence="2 3" key="1">
    <citation type="journal article" date="2021" name="MBio">
        <title>A New Model Trypanosomatid, Novymonas esmeraldas: Genomic Perception of Its 'Candidatus Pandoraea novymonadis' Endosymbiont.</title>
        <authorList>
            <person name="Zakharova A."/>
            <person name="Saura A."/>
            <person name="Butenko A."/>
            <person name="Podesvova L."/>
            <person name="Warmusova S."/>
            <person name="Kostygov A.Y."/>
            <person name="Nenarokova A."/>
            <person name="Lukes J."/>
            <person name="Opperdoes F.R."/>
            <person name="Yurchenko V."/>
        </authorList>
    </citation>
    <scope>NUCLEOTIDE SEQUENCE [LARGE SCALE GENOMIC DNA]</scope>
    <source>
        <strain evidence="2 3">E262AT.01</strain>
    </source>
</reference>
<evidence type="ECO:0000313" key="2">
    <source>
        <dbReference type="EMBL" id="KAK7196700.1"/>
    </source>
</evidence>
<comment type="caution">
    <text evidence="2">The sequence shown here is derived from an EMBL/GenBank/DDBJ whole genome shotgun (WGS) entry which is preliminary data.</text>
</comment>
<sequence>MRSCPRWSAPLGGASSATMASARGALLSLREATRLAKSCGGFGTSSTPSSSPLRRSTDAGLAPGHSDSDGTAGNAATSWAEVTRIQRQLFTESHSTMSKLIAVSVSSVNMVHLSVKVRAVHCGFMASNTAGPSGSGVPGRRTVVNTATTATTKGPGAVLLLWVSIDGPELLAVRCVLSRAAMEATVHSQQLRLLARTVDTTTVKEAQSPVASMSEEELQRRVKLWAEQLVLDRRVLVSGRLRMEDVYDGDLQKVVPVPVVEVPPNNFAGSVRSLPSTVQYPQV</sequence>
<protein>
    <submittedName>
        <fullName evidence="2">KREPA4</fullName>
    </submittedName>
</protein>
<accession>A0AAW0EUF0</accession>
<feature type="region of interest" description="Disordered" evidence="1">
    <location>
        <begin position="40"/>
        <end position="75"/>
    </location>
</feature>
<dbReference type="Gene3D" id="2.40.50.140">
    <property type="entry name" value="Nucleic acid-binding proteins"/>
    <property type="match status" value="1"/>
</dbReference>
<name>A0AAW0EUF0_9TRYP</name>
<dbReference type="InterPro" id="IPR012340">
    <property type="entry name" value="NA-bd_OB-fold"/>
</dbReference>
<evidence type="ECO:0000256" key="1">
    <source>
        <dbReference type="SAM" id="MobiDB-lite"/>
    </source>
</evidence>
<dbReference type="EMBL" id="JAECZO010000083">
    <property type="protein sequence ID" value="KAK7196700.1"/>
    <property type="molecule type" value="Genomic_DNA"/>
</dbReference>
<organism evidence="2 3">
    <name type="scientific">Novymonas esmeraldas</name>
    <dbReference type="NCBI Taxonomy" id="1808958"/>
    <lineage>
        <taxon>Eukaryota</taxon>
        <taxon>Discoba</taxon>
        <taxon>Euglenozoa</taxon>
        <taxon>Kinetoplastea</taxon>
        <taxon>Metakinetoplastina</taxon>
        <taxon>Trypanosomatida</taxon>
        <taxon>Trypanosomatidae</taxon>
        <taxon>Novymonas</taxon>
    </lineage>
</organism>
<evidence type="ECO:0000313" key="3">
    <source>
        <dbReference type="Proteomes" id="UP001430356"/>
    </source>
</evidence>
<proteinExistence type="predicted"/>
<keyword evidence="3" id="KW-1185">Reference proteome</keyword>
<gene>
    <name evidence="2" type="ORF">NESM_000609200</name>
</gene>